<dbReference type="EMBL" id="BK016037">
    <property type="protein sequence ID" value="DAF90832.1"/>
    <property type="molecule type" value="Genomic_DNA"/>
</dbReference>
<reference evidence="1" key="1">
    <citation type="journal article" date="2021" name="Proc. Natl. Acad. Sci. U.S.A.">
        <title>A Catalog of Tens of Thousands of Viruses from Human Metagenomes Reveals Hidden Associations with Chronic Diseases.</title>
        <authorList>
            <person name="Tisza M.J."/>
            <person name="Buck C.B."/>
        </authorList>
    </citation>
    <scope>NUCLEOTIDE SEQUENCE</scope>
    <source>
        <strain evidence="1">Ctp7F23</strain>
    </source>
</reference>
<protein>
    <submittedName>
        <fullName evidence="1">Regulator of RpoS, Anti-adapter protein regulator, ClpXP adaptor, anti-adaptor.0A</fullName>
    </submittedName>
</protein>
<evidence type="ECO:0000313" key="1">
    <source>
        <dbReference type="EMBL" id="DAF90832.1"/>
    </source>
</evidence>
<accession>A0A8S5U8P9</accession>
<sequence length="101" mass="11077">MESSIIGDEDLEEYNEQLQCLIASTERTLPGSRGFGISSDVLDGTPGETMNKFAMSLQEKVEQFIPEIEVLNVSGQMSDLESTPAASSLNIKIHIGRRDTE</sequence>
<organism evidence="1">
    <name type="scientific">Myoviridae sp. ctp7F23</name>
    <dbReference type="NCBI Taxonomy" id="2825174"/>
    <lineage>
        <taxon>Viruses</taxon>
        <taxon>Duplodnaviria</taxon>
        <taxon>Heunggongvirae</taxon>
        <taxon>Uroviricota</taxon>
        <taxon>Caudoviricetes</taxon>
    </lineage>
</organism>
<name>A0A8S5U8P9_9CAUD</name>
<proteinExistence type="predicted"/>